<dbReference type="GO" id="GO:0047617">
    <property type="term" value="F:fatty acyl-CoA hydrolase activity"/>
    <property type="evidence" value="ECO:0007669"/>
    <property type="project" value="InterPro"/>
</dbReference>
<dbReference type="PANTHER" id="PTHR21660:SF1">
    <property type="entry name" value="ACYL-COENZYME A THIOESTERASE 13"/>
    <property type="match status" value="1"/>
</dbReference>
<gene>
    <name evidence="4" type="ORF">C4N9_17880</name>
</gene>
<keyword evidence="2" id="KW-0378">Hydrolase</keyword>
<dbReference type="Proteomes" id="UP000244940">
    <property type="component" value="Unassembled WGS sequence"/>
</dbReference>
<protein>
    <submittedName>
        <fullName evidence="4">PaaI family thioesterase</fullName>
    </submittedName>
</protein>
<comment type="caution">
    <text evidence="4">The sequence shown here is derived from an EMBL/GenBank/DDBJ whole genome shotgun (WGS) entry which is preliminary data.</text>
</comment>
<dbReference type="OrthoDB" id="3477511at2"/>
<evidence type="ECO:0000259" key="3">
    <source>
        <dbReference type="Pfam" id="PF03061"/>
    </source>
</evidence>
<feature type="domain" description="Thioesterase" evidence="3">
    <location>
        <begin position="50"/>
        <end position="127"/>
    </location>
</feature>
<sequence length="141" mass="15004">MPDTTPADDPKSFFAAGGFLQSLGLERRAFAEGLARFELALESRHMNRLGIPHGGVYATMLDSALGASGCWDGAPDRFRPSVTLNLNVSYLAQPKGARLIAEGRRTGGGKSIYFAEGEVRDETGILVATATGTFKVVTPRS</sequence>
<dbReference type="EMBL" id="QEYD01000012">
    <property type="protein sequence ID" value="PWE27176.1"/>
    <property type="molecule type" value="Genomic_DNA"/>
</dbReference>
<dbReference type="PANTHER" id="PTHR21660">
    <property type="entry name" value="THIOESTERASE SUPERFAMILY MEMBER-RELATED"/>
    <property type="match status" value="1"/>
</dbReference>
<dbReference type="InterPro" id="IPR029069">
    <property type="entry name" value="HotDog_dom_sf"/>
</dbReference>
<organism evidence="4 5">
    <name type="scientific">Pararhodobacter marinus</name>
    <dbReference type="NCBI Taxonomy" id="2184063"/>
    <lineage>
        <taxon>Bacteria</taxon>
        <taxon>Pseudomonadati</taxon>
        <taxon>Pseudomonadota</taxon>
        <taxon>Alphaproteobacteria</taxon>
        <taxon>Rhodobacterales</taxon>
        <taxon>Paracoccaceae</taxon>
        <taxon>Pararhodobacter</taxon>
    </lineage>
</organism>
<name>A0A2U2C5K8_9RHOB</name>
<evidence type="ECO:0000256" key="1">
    <source>
        <dbReference type="ARBA" id="ARBA00008324"/>
    </source>
</evidence>
<dbReference type="RefSeq" id="WP_109534720.1">
    <property type="nucleotide sequence ID" value="NZ_QEYD01000012.1"/>
</dbReference>
<evidence type="ECO:0000313" key="5">
    <source>
        <dbReference type="Proteomes" id="UP000244940"/>
    </source>
</evidence>
<dbReference type="CDD" id="cd03443">
    <property type="entry name" value="PaaI_thioesterase"/>
    <property type="match status" value="1"/>
</dbReference>
<proteinExistence type="inferred from homology"/>
<accession>A0A2U2C5K8</accession>
<dbReference type="InterPro" id="IPR003736">
    <property type="entry name" value="PAAI_dom"/>
</dbReference>
<reference evidence="4 5" key="1">
    <citation type="submission" date="2018-05" db="EMBL/GenBank/DDBJ databases">
        <title>Pararhodobacter marina sp. nov., isolated from deep-sea water of the Indian Ocean.</title>
        <authorList>
            <person name="Lai Q.Sr."/>
            <person name="Liu X."/>
            <person name="Shao Z."/>
        </authorList>
    </citation>
    <scope>NUCLEOTIDE SEQUENCE [LARGE SCALE GENOMIC DNA]</scope>
    <source>
        <strain evidence="4 5">CIC4N-9</strain>
    </source>
</reference>
<dbReference type="NCBIfam" id="TIGR00369">
    <property type="entry name" value="unchar_dom_1"/>
    <property type="match status" value="1"/>
</dbReference>
<dbReference type="SUPFAM" id="SSF54637">
    <property type="entry name" value="Thioesterase/thiol ester dehydrase-isomerase"/>
    <property type="match status" value="1"/>
</dbReference>
<comment type="similarity">
    <text evidence="1">Belongs to the thioesterase PaaI family.</text>
</comment>
<dbReference type="GeneID" id="94366766"/>
<evidence type="ECO:0000313" key="4">
    <source>
        <dbReference type="EMBL" id="PWE27176.1"/>
    </source>
</evidence>
<dbReference type="AlphaFoldDB" id="A0A2U2C5K8"/>
<dbReference type="Pfam" id="PF03061">
    <property type="entry name" value="4HBT"/>
    <property type="match status" value="1"/>
</dbReference>
<dbReference type="InterPro" id="IPR006683">
    <property type="entry name" value="Thioestr_dom"/>
</dbReference>
<dbReference type="Gene3D" id="3.10.129.10">
    <property type="entry name" value="Hotdog Thioesterase"/>
    <property type="match status" value="1"/>
</dbReference>
<evidence type="ECO:0000256" key="2">
    <source>
        <dbReference type="ARBA" id="ARBA00022801"/>
    </source>
</evidence>
<dbReference type="InterPro" id="IPR039298">
    <property type="entry name" value="ACOT13"/>
</dbReference>
<keyword evidence="5" id="KW-1185">Reference proteome</keyword>